<dbReference type="PANTHER" id="PTHR28620">
    <property type="entry name" value="CENTROMERE PROTEIN V"/>
    <property type="match status" value="1"/>
</dbReference>
<dbReference type="GO" id="GO:0016846">
    <property type="term" value="F:carbon-sulfur lyase activity"/>
    <property type="evidence" value="ECO:0007669"/>
    <property type="project" value="InterPro"/>
</dbReference>
<dbReference type="InterPro" id="IPR011057">
    <property type="entry name" value="Mss4-like_sf"/>
</dbReference>
<evidence type="ECO:0000256" key="2">
    <source>
        <dbReference type="ARBA" id="ARBA00022723"/>
    </source>
</evidence>
<dbReference type="InterPro" id="IPR052355">
    <property type="entry name" value="CENP-V-like"/>
</dbReference>
<proteinExistence type="inferred from homology"/>
<evidence type="ECO:0000256" key="3">
    <source>
        <dbReference type="ARBA" id="ARBA00022833"/>
    </source>
</evidence>
<comment type="caution">
    <text evidence="5">The sequence shown here is derived from an EMBL/GenBank/DDBJ whole genome shotgun (WGS) entry which is preliminary data.</text>
</comment>
<accession>A0A9P4LUT1</accession>
<dbReference type="AlphaFoldDB" id="A0A9P4LUT1"/>
<evidence type="ECO:0000313" key="5">
    <source>
        <dbReference type="EMBL" id="KAF2036059.1"/>
    </source>
</evidence>
<dbReference type="Pfam" id="PF04828">
    <property type="entry name" value="GFA"/>
    <property type="match status" value="1"/>
</dbReference>
<evidence type="ECO:0000313" key="6">
    <source>
        <dbReference type="Proteomes" id="UP000799777"/>
    </source>
</evidence>
<organism evidence="5 6">
    <name type="scientific">Setomelanomma holmii</name>
    <dbReference type="NCBI Taxonomy" id="210430"/>
    <lineage>
        <taxon>Eukaryota</taxon>
        <taxon>Fungi</taxon>
        <taxon>Dikarya</taxon>
        <taxon>Ascomycota</taxon>
        <taxon>Pezizomycotina</taxon>
        <taxon>Dothideomycetes</taxon>
        <taxon>Pleosporomycetidae</taxon>
        <taxon>Pleosporales</taxon>
        <taxon>Pleosporineae</taxon>
        <taxon>Phaeosphaeriaceae</taxon>
        <taxon>Setomelanomma</taxon>
    </lineage>
</organism>
<evidence type="ECO:0000256" key="1">
    <source>
        <dbReference type="ARBA" id="ARBA00005495"/>
    </source>
</evidence>
<dbReference type="GO" id="GO:0046872">
    <property type="term" value="F:metal ion binding"/>
    <property type="evidence" value="ECO:0007669"/>
    <property type="project" value="UniProtKB-KW"/>
</dbReference>
<dbReference type="InterPro" id="IPR006913">
    <property type="entry name" value="CENP-V/GFA"/>
</dbReference>
<dbReference type="Gene3D" id="2.170.150.70">
    <property type="match status" value="1"/>
</dbReference>
<dbReference type="PANTHER" id="PTHR28620:SF1">
    <property type="entry name" value="CENP-V_GFA DOMAIN-CONTAINING PROTEIN"/>
    <property type="match status" value="1"/>
</dbReference>
<comment type="similarity">
    <text evidence="1">Belongs to the Gfa family.</text>
</comment>
<feature type="non-terminal residue" evidence="5">
    <location>
        <position position="84"/>
    </location>
</feature>
<reference evidence="5" key="1">
    <citation type="journal article" date="2020" name="Stud. Mycol.">
        <title>101 Dothideomycetes genomes: a test case for predicting lifestyles and emergence of pathogens.</title>
        <authorList>
            <person name="Haridas S."/>
            <person name="Albert R."/>
            <person name="Binder M."/>
            <person name="Bloem J."/>
            <person name="Labutti K."/>
            <person name="Salamov A."/>
            <person name="Andreopoulos B."/>
            <person name="Baker S."/>
            <person name="Barry K."/>
            <person name="Bills G."/>
            <person name="Bluhm B."/>
            <person name="Cannon C."/>
            <person name="Castanera R."/>
            <person name="Culley D."/>
            <person name="Daum C."/>
            <person name="Ezra D."/>
            <person name="Gonzalez J."/>
            <person name="Henrissat B."/>
            <person name="Kuo A."/>
            <person name="Liang C."/>
            <person name="Lipzen A."/>
            <person name="Lutzoni F."/>
            <person name="Magnuson J."/>
            <person name="Mondo S."/>
            <person name="Nolan M."/>
            <person name="Ohm R."/>
            <person name="Pangilinan J."/>
            <person name="Park H.-J."/>
            <person name="Ramirez L."/>
            <person name="Alfaro M."/>
            <person name="Sun H."/>
            <person name="Tritt A."/>
            <person name="Yoshinaga Y."/>
            <person name="Zwiers L.-H."/>
            <person name="Turgeon B."/>
            <person name="Goodwin S."/>
            <person name="Spatafora J."/>
            <person name="Crous P."/>
            <person name="Grigoriev I."/>
        </authorList>
    </citation>
    <scope>NUCLEOTIDE SEQUENCE</scope>
    <source>
        <strain evidence="5">CBS 110217</strain>
    </source>
</reference>
<protein>
    <recommendedName>
        <fullName evidence="4">CENP-V/GFA domain-containing protein</fullName>
    </recommendedName>
</protein>
<dbReference type="EMBL" id="ML978155">
    <property type="protein sequence ID" value="KAF2036059.1"/>
    <property type="molecule type" value="Genomic_DNA"/>
</dbReference>
<dbReference type="SUPFAM" id="SSF51316">
    <property type="entry name" value="Mss4-like"/>
    <property type="match status" value="1"/>
</dbReference>
<dbReference type="OrthoDB" id="2993351at2759"/>
<gene>
    <name evidence="5" type="ORF">EK21DRAFT_42016</name>
</gene>
<evidence type="ECO:0000259" key="4">
    <source>
        <dbReference type="PROSITE" id="PS51891"/>
    </source>
</evidence>
<keyword evidence="6" id="KW-1185">Reference proteome</keyword>
<name>A0A9P4LUT1_9PLEO</name>
<dbReference type="Proteomes" id="UP000799777">
    <property type="component" value="Unassembled WGS sequence"/>
</dbReference>
<feature type="domain" description="CENP-V/GFA" evidence="4">
    <location>
        <begin position="3"/>
        <end position="84"/>
    </location>
</feature>
<dbReference type="PROSITE" id="PS51891">
    <property type="entry name" value="CENP_V_GFA"/>
    <property type="match status" value="1"/>
</dbReference>
<feature type="non-terminal residue" evidence="5">
    <location>
        <position position="1"/>
    </location>
</feature>
<keyword evidence="3" id="KW-0862">Zinc</keyword>
<sequence>QTYAASCHCGTVRYEVVLSPPLEEWKVVPCNCSICSRNGYLLVYPERSQLRMKSGDDALRDYSFGPKRNLHKFCGHCGSSVFFD</sequence>
<keyword evidence="2" id="KW-0479">Metal-binding</keyword>